<dbReference type="RefSeq" id="XP_064731879.1">
    <property type="nucleotide sequence ID" value="XM_064873221.1"/>
</dbReference>
<keyword evidence="2" id="KW-1185">Reference proteome</keyword>
<name>A0ABR0RU75_9EURO</name>
<organism evidence="1 2">
    <name type="scientific">Knufia obscura</name>
    <dbReference type="NCBI Taxonomy" id="1635080"/>
    <lineage>
        <taxon>Eukaryota</taxon>
        <taxon>Fungi</taxon>
        <taxon>Dikarya</taxon>
        <taxon>Ascomycota</taxon>
        <taxon>Pezizomycotina</taxon>
        <taxon>Eurotiomycetes</taxon>
        <taxon>Chaetothyriomycetidae</taxon>
        <taxon>Chaetothyriales</taxon>
        <taxon>Trichomeriaceae</taxon>
        <taxon>Knufia</taxon>
    </lineage>
</organism>
<reference evidence="1 2" key="1">
    <citation type="journal article" date="2023" name="Res Sq">
        <title>Genomic and morphological characterization of Knufia obscura isolated from the Mars 2020 spacecraft assembly facility.</title>
        <authorList>
            <person name="Chander A.M."/>
            <person name="Teixeira M.M."/>
            <person name="Singh N.K."/>
            <person name="Williams M.P."/>
            <person name="Parker C.W."/>
            <person name="Leo P."/>
            <person name="Stajich J.E."/>
            <person name="Torok T."/>
            <person name="Tighe S."/>
            <person name="Mason C.E."/>
            <person name="Venkateswaran K."/>
        </authorList>
    </citation>
    <scope>NUCLEOTIDE SEQUENCE [LARGE SCALE GENOMIC DNA]</scope>
    <source>
        <strain evidence="1 2">CCFEE 5817</strain>
    </source>
</reference>
<protein>
    <submittedName>
        <fullName evidence="1">Uncharacterized protein</fullName>
    </submittedName>
</protein>
<dbReference type="GeneID" id="89998247"/>
<proteinExistence type="predicted"/>
<dbReference type="EMBL" id="JAVHJV010000004">
    <property type="protein sequence ID" value="KAK5943789.1"/>
    <property type="molecule type" value="Genomic_DNA"/>
</dbReference>
<gene>
    <name evidence="1" type="ORF">PMZ80_004798</name>
</gene>
<evidence type="ECO:0000313" key="2">
    <source>
        <dbReference type="Proteomes" id="UP001334248"/>
    </source>
</evidence>
<accession>A0ABR0RU75</accession>
<dbReference type="Proteomes" id="UP001334248">
    <property type="component" value="Unassembled WGS sequence"/>
</dbReference>
<evidence type="ECO:0000313" key="1">
    <source>
        <dbReference type="EMBL" id="KAK5943789.1"/>
    </source>
</evidence>
<comment type="caution">
    <text evidence="1">The sequence shown here is derived from an EMBL/GenBank/DDBJ whole genome shotgun (WGS) entry which is preliminary data.</text>
</comment>
<feature type="non-terminal residue" evidence="1">
    <location>
        <position position="1"/>
    </location>
</feature>
<sequence length="108" mass="11962">PQQAISPPIPEIIHIPISCQISHEALDHHLIPILHPVILDQTSDQIFMVTDAACLSKAINPMQSHAPCSTVTDERNEDKIQRQEIVRGLQAGAQKEQGLHHLRSQSKA</sequence>